<dbReference type="OrthoDB" id="4203030at2759"/>
<evidence type="ECO:0000313" key="2">
    <source>
        <dbReference type="EMBL" id="KAF2200223.1"/>
    </source>
</evidence>
<feature type="region of interest" description="Disordered" evidence="1">
    <location>
        <begin position="130"/>
        <end position="171"/>
    </location>
</feature>
<name>A0A9P4JIT2_9PLEO</name>
<feature type="compositionally biased region" description="Polar residues" evidence="1">
    <location>
        <begin position="149"/>
        <end position="165"/>
    </location>
</feature>
<dbReference type="Proteomes" id="UP000799536">
    <property type="component" value="Unassembled WGS sequence"/>
</dbReference>
<accession>A0A9P4JIT2</accession>
<keyword evidence="3" id="KW-1185">Reference proteome</keyword>
<sequence length="245" mass="26929">MTCNITNTPMYPEPLPLYQRERPSDSISIHSAAPSYVSDTPTYASQCPTSHSNSFVAIPSTPQRGSGLPATPQYAPGYHARSQSSLDVSTYGNVSSWSSTRSSVQGRQYHAVARRRASQAANATAILNSLSAVPPPTNTSSPSSSQTNLGSALTRSTSYPVTTGPVSPLEDPYLVGEAAANKARQQRIYREMCIRGEETARYESRSWEFMFGQMADWDERQRSWSKFRDQVGHTKLLGRRLGVRT</sequence>
<feature type="compositionally biased region" description="Low complexity" evidence="1">
    <location>
        <begin position="138"/>
        <end position="148"/>
    </location>
</feature>
<organism evidence="2 3">
    <name type="scientific">Delitschia confertaspora ATCC 74209</name>
    <dbReference type="NCBI Taxonomy" id="1513339"/>
    <lineage>
        <taxon>Eukaryota</taxon>
        <taxon>Fungi</taxon>
        <taxon>Dikarya</taxon>
        <taxon>Ascomycota</taxon>
        <taxon>Pezizomycotina</taxon>
        <taxon>Dothideomycetes</taxon>
        <taxon>Pleosporomycetidae</taxon>
        <taxon>Pleosporales</taxon>
        <taxon>Delitschiaceae</taxon>
        <taxon>Delitschia</taxon>
    </lineage>
</organism>
<protein>
    <submittedName>
        <fullName evidence="2">Uncharacterized protein</fullName>
    </submittedName>
</protein>
<comment type="caution">
    <text evidence="2">The sequence shown here is derived from an EMBL/GenBank/DDBJ whole genome shotgun (WGS) entry which is preliminary data.</text>
</comment>
<gene>
    <name evidence="2" type="ORF">GQ43DRAFT_472926</name>
</gene>
<dbReference type="EMBL" id="ML994033">
    <property type="protein sequence ID" value="KAF2200223.1"/>
    <property type="molecule type" value="Genomic_DNA"/>
</dbReference>
<evidence type="ECO:0000256" key="1">
    <source>
        <dbReference type="SAM" id="MobiDB-lite"/>
    </source>
</evidence>
<evidence type="ECO:0000313" key="3">
    <source>
        <dbReference type="Proteomes" id="UP000799536"/>
    </source>
</evidence>
<dbReference type="AlphaFoldDB" id="A0A9P4JIT2"/>
<proteinExistence type="predicted"/>
<reference evidence="2" key="1">
    <citation type="journal article" date="2020" name="Stud. Mycol.">
        <title>101 Dothideomycetes genomes: a test case for predicting lifestyles and emergence of pathogens.</title>
        <authorList>
            <person name="Haridas S."/>
            <person name="Albert R."/>
            <person name="Binder M."/>
            <person name="Bloem J."/>
            <person name="Labutti K."/>
            <person name="Salamov A."/>
            <person name="Andreopoulos B."/>
            <person name="Baker S."/>
            <person name="Barry K."/>
            <person name="Bills G."/>
            <person name="Bluhm B."/>
            <person name="Cannon C."/>
            <person name="Castanera R."/>
            <person name="Culley D."/>
            <person name="Daum C."/>
            <person name="Ezra D."/>
            <person name="Gonzalez J."/>
            <person name="Henrissat B."/>
            <person name="Kuo A."/>
            <person name="Liang C."/>
            <person name="Lipzen A."/>
            <person name="Lutzoni F."/>
            <person name="Magnuson J."/>
            <person name="Mondo S."/>
            <person name="Nolan M."/>
            <person name="Ohm R."/>
            <person name="Pangilinan J."/>
            <person name="Park H.-J."/>
            <person name="Ramirez L."/>
            <person name="Alfaro M."/>
            <person name="Sun H."/>
            <person name="Tritt A."/>
            <person name="Yoshinaga Y."/>
            <person name="Zwiers L.-H."/>
            <person name="Turgeon B."/>
            <person name="Goodwin S."/>
            <person name="Spatafora J."/>
            <person name="Crous P."/>
            <person name="Grigoriev I."/>
        </authorList>
    </citation>
    <scope>NUCLEOTIDE SEQUENCE</scope>
    <source>
        <strain evidence="2">ATCC 74209</strain>
    </source>
</reference>